<dbReference type="AlphaFoldDB" id="A0A9R1X8H2"/>
<gene>
    <name evidence="1" type="ORF">LSAT_V11C500235070</name>
</gene>
<sequence>MPNHLQEGKEVNLITFSIISSSSGRIETRKIQVPQRSTTWLGQIFTHYPSSNLFVYPANEKENSALLLSRRTYPPRDSWNLCGLPPPFGYAGTKSPLTTNQQTSSGWLLPVTPRRRFSSWASVSRSRGRFAPCPRIWVICSHTMLLQSDLAGERSQFATENKTASERTFVRFFSTKHGILRITVGRSLPKETPIRSAPRLGGIYLIPITRRGSL</sequence>
<dbReference type="Proteomes" id="UP000235145">
    <property type="component" value="Unassembled WGS sequence"/>
</dbReference>
<proteinExistence type="predicted"/>
<comment type="caution">
    <text evidence="1">The sequence shown here is derived from an EMBL/GenBank/DDBJ whole genome shotgun (WGS) entry which is preliminary data.</text>
</comment>
<accession>A0A9R1X8H2</accession>
<reference evidence="1 2" key="1">
    <citation type="journal article" date="2017" name="Nat. Commun.">
        <title>Genome assembly with in vitro proximity ligation data and whole-genome triplication in lettuce.</title>
        <authorList>
            <person name="Reyes-Chin-Wo S."/>
            <person name="Wang Z."/>
            <person name="Yang X."/>
            <person name="Kozik A."/>
            <person name="Arikit S."/>
            <person name="Song C."/>
            <person name="Xia L."/>
            <person name="Froenicke L."/>
            <person name="Lavelle D.O."/>
            <person name="Truco M.J."/>
            <person name="Xia R."/>
            <person name="Zhu S."/>
            <person name="Xu C."/>
            <person name="Xu H."/>
            <person name="Xu X."/>
            <person name="Cox K."/>
            <person name="Korf I."/>
            <person name="Meyers B.C."/>
            <person name="Michelmore R.W."/>
        </authorList>
    </citation>
    <scope>NUCLEOTIDE SEQUENCE [LARGE SCALE GENOMIC DNA]</scope>
    <source>
        <strain evidence="2">cv. Salinas</strain>
        <tissue evidence="1">Seedlings</tissue>
    </source>
</reference>
<evidence type="ECO:0000313" key="1">
    <source>
        <dbReference type="EMBL" id="KAJ0203331.1"/>
    </source>
</evidence>
<keyword evidence="2" id="KW-1185">Reference proteome</keyword>
<evidence type="ECO:0000313" key="2">
    <source>
        <dbReference type="Proteomes" id="UP000235145"/>
    </source>
</evidence>
<protein>
    <submittedName>
        <fullName evidence="1">Uncharacterized protein</fullName>
    </submittedName>
</protein>
<organism evidence="1 2">
    <name type="scientific">Lactuca sativa</name>
    <name type="common">Garden lettuce</name>
    <dbReference type="NCBI Taxonomy" id="4236"/>
    <lineage>
        <taxon>Eukaryota</taxon>
        <taxon>Viridiplantae</taxon>
        <taxon>Streptophyta</taxon>
        <taxon>Embryophyta</taxon>
        <taxon>Tracheophyta</taxon>
        <taxon>Spermatophyta</taxon>
        <taxon>Magnoliopsida</taxon>
        <taxon>eudicotyledons</taxon>
        <taxon>Gunneridae</taxon>
        <taxon>Pentapetalae</taxon>
        <taxon>asterids</taxon>
        <taxon>campanulids</taxon>
        <taxon>Asterales</taxon>
        <taxon>Asteraceae</taxon>
        <taxon>Cichorioideae</taxon>
        <taxon>Cichorieae</taxon>
        <taxon>Lactucinae</taxon>
        <taxon>Lactuca</taxon>
    </lineage>
</organism>
<dbReference type="EMBL" id="NBSK02000005">
    <property type="protein sequence ID" value="KAJ0203331.1"/>
    <property type="molecule type" value="Genomic_DNA"/>
</dbReference>
<name>A0A9R1X8H2_LACSA</name>